<keyword evidence="1" id="KW-0472">Membrane</keyword>
<gene>
    <name evidence="2" type="ORF">T4D_1771</name>
</gene>
<evidence type="ECO:0000313" key="2">
    <source>
        <dbReference type="EMBL" id="KRY88293.1"/>
    </source>
</evidence>
<feature type="transmembrane region" description="Helical" evidence="1">
    <location>
        <begin position="12"/>
        <end position="34"/>
    </location>
</feature>
<accession>A0A0V1FQV8</accession>
<evidence type="ECO:0000256" key="1">
    <source>
        <dbReference type="SAM" id="Phobius"/>
    </source>
</evidence>
<keyword evidence="1" id="KW-1133">Transmembrane helix</keyword>
<dbReference type="Proteomes" id="UP000054995">
    <property type="component" value="Unassembled WGS sequence"/>
</dbReference>
<organism evidence="2 3">
    <name type="scientific">Trichinella pseudospiralis</name>
    <name type="common">Parasitic roundworm</name>
    <dbReference type="NCBI Taxonomy" id="6337"/>
    <lineage>
        <taxon>Eukaryota</taxon>
        <taxon>Metazoa</taxon>
        <taxon>Ecdysozoa</taxon>
        <taxon>Nematoda</taxon>
        <taxon>Enoplea</taxon>
        <taxon>Dorylaimia</taxon>
        <taxon>Trichinellida</taxon>
        <taxon>Trichinellidae</taxon>
        <taxon>Trichinella</taxon>
    </lineage>
</organism>
<keyword evidence="3" id="KW-1185">Reference proteome</keyword>
<protein>
    <submittedName>
        <fullName evidence="2">Uncharacterized protein</fullName>
    </submittedName>
</protein>
<comment type="caution">
    <text evidence="2">The sequence shown here is derived from an EMBL/GenBank/DDBJ whole genome shotgun (WGS) entry which is preliminary data.</text>
</comment>
<keyword evidence="1" id="KW-0812">Transmembrane</keyword>
<name>A0A0V1FQV8_TRIPS</name>
<dbReference type="AlphaFoldDB" id="A0A0V1FQV8"/>
<sequence>MYLNIFYPVLDSLFVVLVGEYCPKSLIFFSLIFLHQKLISNYFSVGVRNECSNAAIVQTTKIAWASLCEPLRSDE</sequence>
<reference evidence="2 3" key="1">
    <citation type="submission" date="2015-01" db="EMBL/GenBank/DDBJ databases">
        <title>Evolution of Trichinella species and genotypes.</title>
        <authorList>
            <person name="Korhonen P.K."/>
            <person name="Edoardo P."/>
            <person name="Giuseppe L.R."/>
            <person name="Gasser R.B."/>
        </authorList>
    </citation>
    <scope>NUCLEOTIDE SEQUENCE [LARGE SCALE GENOMIC DNA]</scope>
    <source>
        <strain evidence="2">ISS470</strain>
    </source>
</reference>
<dbReference type="EMBL" id="JYDT01000044">
    <property type="protein sequence ID" value="KRY88293.1"/>
    <property type="molecule type" value="Genomic_DNA"/>
</dbReference>
<evidence type="ECO:0000313" key="3">
    <source>
        <dbReference type="Proteomes" id="UP000054995"/>
    </source>
</evidence>
<proteinExistence type="predicted"/>